<dbReference type="OrthoDB" id="10551524at2759"/>
<evidence type="ECO:0000313" key="2">
    <source>
        <dbReference type="Proteomes" id="UP000030104"/>
    </source>
</evidence>
<gene>
    <name evidence="1" type="ORF">PITC_010220</name>
</gene>
<proteinExistence type="predicted"/>
<protein>
    <submittedName>
        <fullName evidence="1">Uncharacterized protein</fullName>
    </submittedName>
</protein>
<dbReference type="Proteomes" id="UP000030104">
    <property type="component" value="Unassembled WGS sequence"/>
</dbReference>
<sequence length="36" mass="4179">MCLYTRCGCLVDYRFIATWGQRGLKRKRSNSDVLPA</sequence>
<comment type="caution">
    <text evidence="1">The sequence shown here is derived from an EMBL/GenBank/DDBJ whole genome shotgun (WGS) entry which is preliminary data.</text>
</comment>
<evidence type="ECO:0000313" key="1">
    <source>
        <dbReference type="EMBL" id="KGO77752.1"/>
    </source>
</evidence>
<accession>A0A0A2LCD9</accession>
<dbReference type="EMBL" id="JQGA01000104">
    <property type="protein sequence ID" value="KGO77752.1"/>
    <property type="molecule type" value="Genomic_DNA"/>
</dbReference>
<name>A0A0A2LCD9_PENIT</name>
<reference evidence="1 2" key="1">
    <citation type="journal article" date="2015" name="Mol. Plant Microbe Interact.">
        <title>Genome, transcriptome, and functional analyses of Penicillium expansum provide new insights into secondary metabolism and pathogenicity.</title>
        <authorList>
            <person name="Ballester A.R."/>
            <person name="Marcet-Houben M."/>
            <person name="Levin E."/>
            <person name="Sela N."/>
            <person name="Selma-Lazaro C."/>
            <person name="Carmona L."/>
            <person name="Wisniewski M."/>
            <person name="Droby S."/>
            <person name="Gonzalez-Candelas L."/>
            <person name="Gabaldon T."/>
        </authorList>
    </citation>
    <scope>NUCLEOTIDE SEQUENCE [LARGE SCALE GENOMIC DNA]</scope>
    <source>
        <strain evidence="1 2">PHI-1</strain>
    </source>
</reference>
<organism evidence="1 2">
    <name type="scientific">Penicillium italicum</name>
    <name type="common">Blue mold</name>
    <dbReference type="NCBI Taxonomy" id="40296"/>
    <lineage>
        <taxon>Eukaryota</taxon>
        <taxon>Fungi</taxon>
        <taxon>Dikarya</taxon>
        <taxon>Ascomycota</taxon>
        <taxon>Pezizomycotina</taxon>
        <taxon>Eurotiomycetes</taxon>
        <taxon>Eurotiomycetidae</taxon>
        <taxon>Eurotiales</taxon>
        <taxon>Aspergillaceae</taxon>
        <taxon>Penicillium</taxon>
    </lineage>
</organism>
<dbReference type="AlphaFoldDB" id="A0A0A2LCD9"/>
<keyword evidence="2" id="KW-1185">Reference proteome</keyword>
<dbReference type="HOGENOM" id="CLU_3359906_0_0_1"/>